<keyword evidence="2" id="KW-0238">DNA-binding</keyword>
<dbReference type="InterPro" id="IPR039422">
    <property type="entry name" value="MarR/SlyA-like"/>
</dbReference>
<dbReference type="GO" id="GO:0003700">
    <property type="term" value="F:DNA-binding transcription factor activity"/>
    <property type="evidence" value="ECO:0007669"/>
    <property type="project" value="InterPro"/>
</dbReference>
<keyword evidence="1" id="KW-0805">Transcription regulation</keyword>
<reference evidence="5" key="1">
    <citation type="journal article" date="2019" name="PLoS Negl. Trop. Dis.">
        <title>Revisiting the worldwide diversity of Leptospira species in the environment.</title>
        <authorList>
            <person name="Vincent A.T."/>
            <person name="Schiettekatte O."/>
            <person name="Bourhy P."/>
            <person name="Veyrier F.J."/>
            <person name="Picardeau M."/>
        </authorList>
    </citation>
    <scope>NUCLEOTIDE SEQUENCE [LARGE SCALE GENOMIC DNA]</scope>
    <source>
        <strain evidence="5">SSS9</strain>
    </source>
</reference>
<evidence type="ECO:0000313" key="5">
    <source>
        <dbReference type="EMBL" id="TGK04935.1"/>
    </source>
</evidence>
<dbReference type="InterPro" id="IPR036388">
    <property type="entry name" value="WH-like_DNA-bd_sf"/>
</dbReference>
<dbReference type="PANTHER" id="PTHR33164:SF64">
    <property type="entry name" value="TRANSCRIPTIONAL REGULATOR SLYA"/>
    <property type="match status" value="1"/>
</dbReference>
<evidence type="ECO:0000313" key="6">
    <source>
        <dbReference type="Proteomes" id="UP000297453"/>
    </source>
</evidence>
<accession>A0A4R9G1P6</accession>
<keyword evidence="6" id="KW-1185">Reference proteome</keyword>
<dbReference type="GO" id="GO:0006950">
    <property type="term" value="P:response to stress"/>
    <property type="evidence" value="ECO:0007669"/>
    <property type="project" value="TreeGrafter"/>
</dbReference>
<dbReference type="AlphaFoldDB" id="A0A4R9G1P6"/>
<dbReference type="SUPFAM" id="SSF46785">
    <property type="entry name" value="Winged helix' DNA-binding domain"/>
    <property type="match status" value="1"/>
</dbReference>
<evidence type="ECO:0000256" key="2">
    <source>
        <dbReference type="ARBA" id="ARBA00023125"/>
    </source>
</evidence>
<evidence type="ECO:0000256" key="3">
    <source>
        <dbReference type="ARBA" id="ARBA00023163"/>
    </source>
</evidence>
<dbReference type="PROSITE" id="PS50995">
    <property type="entry name" value="HTH_MARR_2"/>
    <property type="match status" value="1"/>
</dbReference>
<evidence type="ECO:0000259" key="4">
    <source>
        <dbReference type="PROSITE" id="PS50995"/>
    </source>
</evidence>
<comment type="caution">
    <text evidence="5">The sequence shown here is derived from an EMBL/GenBank/DDBJ whole genome shotgun (WGS) entry which is preliminary data.</text>
</comment>
<dbReference type="OrthoDB" id="9806864at2"/>
<dbReference type="PANTHER" id="PTHR33164">
    <property type="entry name" value="TRANSCRIPTIONAL REGULATOR, MARR FAMILY"/>
    <property type="match status" value="1"/>
</dbReference>
<proteinExistence type="predicted"/>
<evidence type="ECO:0000256" key="1">
    <source>
        <dbReference type="ARBA" id="ARBA00023015"/>
    </source>
</evidence>
<dbReference type="SMART" id="SM00347">
    <property type="entry name" value="HTH_MARR"/>
    <property type="match status" value="1"/>
</dbReference>
<protein>
    <submittedName>
        <fullName evidence="5">MarR family transcriptional regulator</fullName>
    </submittedName>
</protein>
<gene>
    <name evidence="5" type="ORF">EHO59_08795</name>
</gene>
<dbReference type="InterPro" id="IPR000835">
    <property type="entry name" value="HTH_MarR-typ"/>
</dbReference>
<organism evidence="5 6">
    <name type="scientific">Leptospira semungkisensis</name>
    <dbReference type="NCBI Taxonomy" id="2484985"/>
    <lineage>
        <taxon>Bacteria</taxon>
        <taxon>Pseudomonadati</taxon>
        <taxon>Spirochaetota</taxon>
        <taxon>Spirochaetia</taxon>
        <taxon>Leptospirales</taxon>
        <taxon>Leptospiraceae</taxon>
        <taxon>Leptospira</taxon>
    </lineage>
</organism>
<dbReference type="RefSeq" id="WP_135586958.1">
    <property type="nucleotide sequence ID" value="NZ_RQEP01000010.1"/>
</dbReference>
<sequence>MSKDKVSRYEKSEESPGFLLWQVTNLWQRGIRKVLEPLGLTHAQFVLLTVTHWLEIHGEETTQIRIADQAKTDPMTTSQVLRTLEGKKLVKRTAHDTDTRAKIVLTTSEGQKILKQAIQNVEDFDEEFFTALGTNRKSFLSSLGILSQQ</sequence>
<feature type="domain" description="HTH marR-type" evidence="4">
    <location>
        <begin position="13"/>
        <end position="149"/>
    </location>
</feature>
<dbReference type="Proteomes" id="UP000297453">
    <property type="component" value="Unassembled WGS sequence"/>
</dbReference>
<dbReference type="Pfam" id="PF01047">
    <property type="entry name" value="MarR"/>
    <property type="match status" value="1"/>
</dbReference>
<dbReference type="EMBL" id="RQEP01000010">
    <property type="protein sequence ID" value="TGK04935.1"/>
    <property type="molecule type" value="Genomic_DNA"/>
</dbReference>
<dbReference type="Gene3D" id="1.10.10.10">
    <property type="entry name" value="Winged helix-like DNA-binding domain superfamily/Winged helix DNA-binding domain"/>
    <property type="match status" value="1"/>
</dbReference>
<dbReference type="GO" id="GO:0003677">
    <property type="term" value="F:DNA binding"/>
    <property type="evidence" value="ECO:0007669"/>
    <property type="project" value="UniProtKB-KW"/>
</dbReference>
<name>A0A4R9G1P6_9LEPT</name>
<dbReference type="InterPro" id="IPR036390">
    <property type="entry name" value="WH_DNA-bd_sf"/>
</dbReference>
<keyword evidence="3" id="KW-0804">Transcription</keyword>